<comment type="caution">
    <text evidence="1">The sequence shown here is derived from an EMBL/GenBank/DDBJ whole genome shotgun (WGS) entry which is preliminary data.</text>
</comment>
<reference evidence="1 2" key="1">
    <citation type="submission" date="2015-01" db="EMBL/GenBank/DDBJ databases">
        <title>Vibrio sp. C5 JCM 19232 whole genome shotgun sequence.</title>
        <authorList>
            <person name="Sawabe T."/>
            <person name="Meirelles P."/>
            <person name="Feng G."/>
            <person name="Sayaka M."/>
            <person name="Hattori M."/>
            <person name="Ohkuma M."/>
        </authorList>
    </citation>
    <scope>NUCLEOTIDE SEQUENCE [LARGE SCALE GENOMIC DNA]</scope>
    <source>
        <strain evidence="1 2">JCM19232</strain>
    </source>
</reference>
<gene>
    <name evidence="1" type="ORF">JCM19232_3405</name>
</gene>
<dbReference type="Gene3D" id="2.70.98.30">
    <property type="entry name" value="Golgi alpha-mannosidase II, domain 4"/>
    <property type="match status" value="1"/>
</dbReference>
<evidence type="ECO:0000313" key="1">
    <source>
        <dbReference type="EMBL" id="GAM64129.1"/>
    </source>
</evidence>
<protein>
    <submittedName>
        <fullName evidence="1">Glycosyl hydrolase</fullName>
    </submittedName>
</protein>
<dbReference type="EMBL" id="BBSA01000011">
    <property type="protein sequence ID" value="GAM64129.1"/>
    <property type="molecule type" value="Genomic_DNA"/>
</dbReference>
<keyword evidence="1" id="KW-0378">Hydrolase</keyword>
<name>A0A0B8PN69_9VIBR</name>
<reference evidence="1 2" key="2">
    <citation type="submission" date="2015-01" db="EMBL/GenBank/DDBJ databases">
        <authorList>
            <consortium name="NBRP consortium"/>
            <person name="Sawabe T."/>
            <person name="Meirelles P."/>
            <person name="Feng G."/>
            <person name="Sayaka M."/>
            <person name="Hattori M."/>
            <person name="Ohkuma M."/>
        </authorList>
    </citation>
    <scope>NUCLEOTIDE SEQUENCE [LARGE SCALE GENOMIC DNA]</scope>
    <source>
        <strain evidence="1 2">JCM19232</strain>
    </source>
</reference>
<dbReference type="Proteomes" id="UP000031670">
    <property type="component" value="Unassembled WGS sequence"/>
</dbReference>
<evidence type="ECO:0000313" key="2">
    <source>
        <dbReference type="Proteomes" id="UP000031670"/>
    </source>
</evidence>
<organism evidence="1 2">
    <name type="scientific">Vibrio ishigakensis</name>
    <dbReference type="NCBI Taxonomy" id="1481914"/>
    <lineage>
        <taxon>Bacteria</taxon>
        <taxon>Pseudomonadati</taxon>
        <taxon>Pseudomonadota</taxon>
        <taxon>Gammaproteobacteria</taxon>
        <taxon>Vibrionales</taxon>
        <taxon>Vibrionaceae</taxon>
        <taxon>Vibrio</taxon>
    </lineage>
</organism>
<dbReference type="GO" id="GO:0005975">
    <property type="term" value="P:carbohydrate metabolic process"/>
    <property type="evidence" value="ECO:0007669"/>
    <property type="project" value="InterPro"/>
</dbReference>
<accession>A0A0B8PN69</accession>
<proteinExistence type="predicted"/>
<dbReference type="InterPro" id="IPR011013">
    <property type="entry name" value="Gal_mutarotase_sf_dom"/>
</dbReference>
<dbReference type="SUPFAM" id="SSF74650">
    <property type="entry name" value="Galactose mutarotase-like"/>
    <property type="match status" value="1"/>
</dbReference>
<dbReference type="AlphaFoldDB" id="A0A0B8PN69"/>
<dbReference type="GO" id="GO:0016787">
    <property type="term" value="F:hydrolase activity"/>
    <property type="evidence" value="ECO:0007669"/>
    <property type="project" value="UniProtKB-KW"/>
</dbReference>
<sequence length="156" mass="17579">MMIFNGQLKPYSGKAKVIAFSKSEAISLFDGEKELTCEVLNRETLDGGMVIEVTKDGEKEVPVPPYYRFELLVEVEALPAMGYQVFQVLESDITSTVSASNNQYIENERFKLVFEKGNLALEDKLTGRLLPQLLTFEEQADDGDSYDFSPLEAIRH</sequence>
<dbReference type="GO" id="GO:0030246">
    <property type="term" value="F:carbohydrate binding"/>
    <property type="evidence" value="ECO:0007669"/>
    <property type="project" value="InterPro"/>
</dbReference>